<dbReference type="Gene3D" id="1.10.1220.10">
    <property type="entry name" value="Met repressor-like"/>
    <property type="match status" value="1"/>
</dbReference>
<gene>
    <name evidence="1" type="ORF">CDES_12735</name>
</gene>
<dbReference type="AlphaFoldDB" id="A0A0M4CFI2"/>
<organism evidence="1 2">
    <name type="scientific">Corynebacterium deserti GIMN1.010</name>
    <dbReference type="NCBI Taxonomy" id="931089"/>
    <lineage>
        <taxon>Bacteria</taxon>
        <taxon>Bacillati</taxon>
        <taxon>Actinomycetota</taxon>
        <taxon>Actinomycetes</taxon>
        <taxon>Mycobacteriales</taxon>
        <taxon>Corynebacteriaceae</taxon>
        <taxon>Corynebacterium</taxon>
    </lineage>
</organism>
<dbReference type="KEGG" id="cdx:CDES_12735"/>
<sequence>MLSQSSTPVASTNKTMARKQVPLRLDPAVYDAIAKWAADEARSTNAQIEMMLREQLRKAGRLPKNIGDIPKPGRPKENL</sequence>
<evidence type="ECO:0000313" key="1">
    <source>
        <dbReference type="EMBL" id="ALC06891.1"/>
    </source>
</evidence>
<dbReference type="SUPFAM" id="SSF47598">
    <property type="entry name" value="Ribbon-helix-helix"/>
    <property type="match status" value="1"/>
</dbReference>
<dbReference type="EMBL" id="CP009220">
    <property type="protein sequence ID" value="ALC06891.1"/>
    <property type="molecule type" value="Genomic_DNA"/>
</dbReference>
<keyword evidence="2" id="KW-1185">Reference proteome</keyword>
<name>A0A0M4CFI2_9CORY</name>
<dbReference type="PATRIC" id="fig|931089.4.peg.2578"/>
<evidence type="ECO:0008006" key="3">
    <source>
        <dbReference type="Google" id="ProtNLM"/>
    </source>
</evidence>
<dbReference type="STRING" id="931089.CDES_12735"/>
<dbReference type="GO" id="GO:0006355">
    <property type="term" value="P:regulation of DNA-templated transcription"/>
    <property type="evidence" value="ECO:0007669"/>
    <property type="project" value="InterPro"/>
</dbReference>
<proteinExistence type="predicted"/>
<reference evidence="1 2" key="1">
    <citation type="submission" date="2014-08" db="EMBL/GenBank/DDBJ databases">
        <title>Complete genome sequence of Corynebacterium deserti GIMN1.010 (=DSM 45689), isolated from desert sand in western China.</title>
        <authorList>
            <person name="Ruckert C."/>
            <person name="Albersmeier A."/>
            <person name="Kalinowski J."/>
        </authorList>
    </citation>
    <scope>NUCLEOTIDE SEQUENCE [LARGE SCALE GENOMIC DNA]</scope>
    <source>
        <strain evidence="1 2">GIMN1.010</strain>
    </source>
</reference>
<dbReference type="InterPro" id="IPR013321">
    <property type="entry name" value="Arc_rbn_hlx_hlx"/>
</dbReference>
<dbReference type="Proteomes" id="UP000068067">
    <property type="component" value="Chromosome"/>
</dbReference>
<dbReference type="InterPro" id="IPR010985">
    <property type="entry name" value="Ribbon_hlx_hlx"/>
</dbReference>
<protein>
    <recommendedName>
        <fullName evidence="3">Arc-like DNA binding domain-containing protein</fullName>
    </recommendedName>
</protein>
<evidence type="ECO:0000313" key="2">
    <source>
        <dbReference type="Proteomes" id="UP000068067"/>
    </source>
</evidence>
<accession>A0A0M4CFI2</accession>